<name>A0ABS7QSN8_9ACTN</name>
<dbReference type="InterPro" id="IPR051052">
    <property type="entry name" value="Diverse_substrate_MTase"/>
</dbReference>
<dbReference type="PANTHER" id="PTHR44942:SF4">
    <property type="entry name" value="METHYLTRANSFERASE TYPE 11 DOMAIN-CONTAINING PROTEIN"/>
    <property type="match status" value="1"/>
</dbReference>
<dbReference type="Proteomes" id="UP001198565">
    <property type="component" value="Unassembled WGS sequence"/>
</dbReference>
<evidence type="ECO:0000313" key="6">
    <source>
        <dbReference type="Proteomes" id="UP001198565"/>
    </source>
</evidence>
<dbReference type="GO" id="GO:0008168">
    <property type="term" value="F:methyltransferase activity"/>
    <property type="evidence" value="ECO:0007669"/>
    <property type="project" value="UniProtKB-KW"/>
</dbReference>
<dbReference type="PANTHER" id="PTHR44942">
    <property type="entry name" value="METHYLTRANSF_11 DOMAIN-CONTAINING PROTEIN"/>
    <property type="match status" value="1"/>
</dbReference>
<comment type="caution">
    <text evidence="5">The sequence shown here is derived from an EMBL/GenBank/DDBJ whole genome shotgun (WGS) entry which is preliminary data.</text>
</comment>
<dbReference type="RefSeq" id="WP_222978163.1">
    <property type="nucleotide sequence ID" value="NZ_JAINVZ010000009.1"/>
</dbReference>
<dbReference type="Gene3D" id="3.40.50.150">
    <property type="entry name" value="Vaccinia Virus protein VP39"/>
    <property type="match status" value="1"/>
</dbReference>
<organism evidence="5 6">
    <name type="scientific">Streptantibioticus parmotrematis</name>
    <dbReference type="NCBI Taxonomy" id="2873249"/>
    <lineage>
        <taxon>Bacteria</taxon>
        <taxon>Bacillati</taxon>
        <taxon>Actinomycetota</taxon>
        <taxon>Actinomycetes</taxon>
        <taxon>Kitasatosporales</taxon>
        <taxon>Streptomycetaceae</taxon>
        <taxon>Streptantibioticus</taxon>
    </lineage>
</organism>
<dbReference type="EMBL" id="JAINVZ010000009">
    <property type="protein sequence ID" value="MBY8886183.1"/>
    <property type="molecule type" value="Genomic_DNA"/>
</dbReference>
<evidence type="ECO:0000313" key="5">
    <source>
        <dbReference type="EMBL" id="MBY8886183.1"/>
    </source>
</evidence>
<dbReference type="InterPro" id="IPR029063">
    <property type="entry name" value="SAM-dependent_MTases_sf"/>
</dbReference>
<evidence type="ECO:0000256" key="2">
    <source>
        <dbReference type="ARBA" id="ARBA00022603"/>
    </source>
</evidence>
<dbReference type="InterPro" id="IPR013216">
    <property type="entry name" value="Methyltransf_11"/>
</dbReference>
<keyword evidence="2 5" id="KW-0489">Methyltransferase</keyword>
<evidence type="ECO:0000256" key="3">
    <source>
        <dbReference type="ARBA" id="ARBA00022679"/>
    </source>
</evidence>
<protein>
    <submittedName>
        <fullName evidence="5">Class I SAM-dependent methyltransferase</fullName>
    </submittedName>
</protein>
<dbReference type="CDD" id="cd02440">
    <property type="entry name" value="AdoMet_MTases"/>
    <property type="match status" value="1"/>
</dbReference>
<sequence length="259" mass="28122">MSLRETFDEGAEGYDRVRPRYPSALVAALACRARLGPGTRVLEVGPGTGQLSVPLARLGGTLVAVELGPALARAARRNLPPWPGARVEVAAFENWPLPPEPFDAVVSATAFHWIDPAVRVVKAADALVPGGTLALVTTHHVAGGTEPFFERVQRCYERWTPGTPRGLRLPDEREVATDTGELERSGRFGEAEVTAYAQEIAYSTREYLDLLLTYSNHRALPSGARRGLLDCVGGLIEGEFGGRVTKRYLHELITARRTA</sequence>
<comment type="similarity">
    <text evidence="1">Belongs to the methyltransferase superfamily.</text>
</comment>
<keyword evidence="6" id="KW-1185">Reference proteome</keyword>
<gene>
    <name evidence="5" type="ORF">K7472_15125</name>
</gene>
<feature type="domain" description="Methyltransferase type 11" evidence="4">
    <location>
        <begin position="42"/>
        <end position="134"/>
    </location>
</feature>
<accession>A0ABS7QSN8</accession>
<evidence type="ECO:0000256" key="1">
    <source>
        <dbReference type="ARBA" id="ARBA00008361"/>
    </source>
</evidence>
<dbReference type="SUPFAM" id="SSF53335">
    <property type="entry name" value="S-adenosyl-L-methionine-dependent methyltransferases"/>
    <property type="match status" value="1"/>
</dbReference>
<proteinExistence type="inferred from homology"/>
<dbReference type="Pfam" id="PF08241">
    <property type="entry name" value="Methyltransf_11"/>
    <property type="match status" value="1"/>
</dbReference>
<evidence type="ECO:0000259" key="4">
    <source>
        <dbReference type="Pfam" id="PF08241"/>
    </source>
</evidence>
<dbReference type="GO" id="GO:0032259">
    <property type="term" value="P:methylation"/>
    <property type="evidence" value="ECO:0007669"/>
    <property type="project" value="UniProtKB-KW"/>
</dbReference>
<dbReference type="PROSITE" id="PS51257">
    <property type="entry name" value="PROKAR_LIPOPROTEIN"/>
    <property type="match status" value="1"/>
</dbReference>
<reference evidence="5 6" key="1">
    <citation type="submission" date="2021-08" db="EMBL/GenBank/DDBJ databases">
        <title>Streptomyces sp. PTM05 isolated from lichen.</title>
        <authorList>
            <person name="Somphong A."/>
            <person name="Phongsopitanun W."/>
            <person name="Tanasupawat S."/>
        </authorList>
    </citation>
    <scope>NUCLEOTIDE SEQUENCE [LARGE SCALE GENOMIC DNA]</scope>
    <source>
        <strain evidence="5 6">Ptm05</strain>
    </source>
</reference>
<keyword evidence="3" id="KW-0808">Transferase</keyword>